<dbReference type="PANTHER" id="PTHR43437:SF3">
    <property type="entry name" value="HYDROXYACYL-THIOESTER DEHYDRATASE TYPE 2, MITOCHONDRIAL"/>
    <property type="match status" value="1"/>
</dbReference>
<keyword evidence="3" id="KW-1185">Reference proteome</keyword>
<dbReference type="Gene3D" id="3.10.129.10">
    <property type="entry name" value="Hotdog Thioesterase"/>
    <property type="match status" value="1"/>
</dbReference>
<dbReference type="InterPro" id="IPR050965">
    <property type="entry name" value="UPF0336/Enoyl-CoA_hydratase"/>
</dbReference>
<dbReference type="InterPro" id="IPR002539">
    <property type="entry name" value="MaoC-like_dom"/>
</dbReference>
<dbReference type="OrthoDB" id="9801625at2"/>
<protein>
    <submittedName>
        <fullName evidence="2">MaoC-like protein</fullName>
    </submittedName>
</protein>
<dbReference type="Pfam" id="PF01575">
    <property type="entry name" value="MaoC_dehydratas"/>
    <property type="match status" value="1"/>
</dbReference>
<proteinExistence type="predicted"/>
<dbReference type="GO" id="GO:0006633">
    <property type="term" value="P:fatty acid biosynthetic process"/>
    <property type="evidence" value="ECO:0007669"/>
    <property type="project" value="TreeGrafter"/>
</dbReference>
<gene>
    <name evidence="2" type="ORF">HMPREF9257_0002</name>
</gene>
<sequence>MAGSKLVKDYQVGDVVEYGTYEFTQDKIIDFAKEYDPQPFHLDPEAAKDTFFEGLAASGWQASGVAMRLMVESLDLAKGIVGIEVKVKWSNPIRPGDVMSVKTEFKSIDYTDSNPDQAVCNLVTTAYNQAGKKMIILDSKVLLSN</sequence>
<dbReference type="eggNOG" id="COG2030">
    <property type="taxonomic scope" value="Bacteria"/>
</dbReference>
<comment type="caution">
    <text evidence="2">The sequence shown here is derived from an EMBL/GenBank/DDBJ whole genome shotgun (WGS) entry which is preliminary data.</text>
</comment>
<dbReference type="GO" id="GO:0019171">
    <property type="term" value="F:(3R)-hydroxyacyl-[acyl-carrier-protein] dehydratase activity"/>
    <property type="evidence" value="ECO:0007669"/>
    <property type="project" value="TreeGrafter"/>
</dbReference>
<feature type="domain" description="MaoC-like" evidence="1">
    <location>
        <begin position="18"/>
        <end position="121"/>
    </location>
</feature>
<reference evidence="2 3" key="1">
    <citation type="submission" date="2010-10" db="EMBL/GenBank/DDBJ databases">
        <authorList>
            <person name="Durkin A.S."/>
            <person name="Madupu R."/>
            <person name="Torralba M."/>
            <person name="Gillis M."/>
            <person name="Methe B."/>
            <person name="Sutton G."/>
            <person name="Nelson K.E."/>
        </authorList>
    </citation>
    <scope>NUCLEOTIDE SEQUENCE [LARGE SCALE GENOMIC DNA]</scope>
    <source>
        <strain evidence="2 3">ACS-139-V-Col8</strain>
    </source>
</reference>
<dbReference type="Proteomes" id="UP000005990">
    <property type="component" value="Unassembled WGS sequence"/>
</dbReference>
<name>E4KN25_9LACT</name>
<evidence type="ECO:0000259" key="1">
    <source>
        <dbReference type="Pfam" id="PF01575"/>
    </source>
</evidence>
<dbReference type="AlphaFoldDB" id="E4KN25"/>
<dbReference type="InterPro" id="IPR029069">
    <property type="entry name" value="HotDog_dom_sf"/>
</dbReference>
<organism evidence="2 3">
    <name type="scientific">Eremococcus coleocola ACS-139-V-Col8</name>
    <dbReference type="NCBI Taxonomy" id="908337"/>
    <lineage>
        <taxon>Bacteria</taxon>
        <taxon>Bacillati</taxon>
        <taxon>Bacillota</taxon>
        <taxon>Bacilli</taxon>
        <taxon>Lactobacillales</taxon>
        <taxon>Aerococcaceae</taxon>
        <taxon>Eremococcus</taxon>
    </lineage>
</organism>
<dbReference type="PANTHER" id="PTHR43437">
    <property type="entry name" value="HYDROXYACYL-THIOESTER DEHYDRATASE TYPE 2, MITOCHONDRIAL-RELATED"/>
    <property type="match status" value="1"/>
</dbReference>
<accession>E4KN25</accession>
<dbReference type="SUPFAM" id="SSF54637">
    <property type="entry name" value="Thioesterase/thiol ester dehydrase-isomerase"/>
    <property type="match status" value="1"/>
</dbReference>
<dbReference type="EMBL" id="AENN01000006">
    <property type="protein sequence ID" value="EFR31773.1"/>
    <property type="molecule type" value="Genomic_DNA"/>
</dbReference>
<dbReference type="STRING" id="908337.HMPREF9257_0002"/>
<evidence type="ECO:0000313" key="3">
    <source>
        <dbReference type="Proteomes" id="UP000005990"/>
    </source>
</evidence>
<evidence type="ECO:0000313" key="2">
    <source>
        <dbReference type="EMBL" id="EFR31773.1"/>
    </source>
</evidence>
<dbReference type="RefSeq" id="WP_006417905.1">
    <property type="nucleotide sequence ID" value="NZ_AENN01000006.1"/>
</dbReference>